<keyword evidence="2" id="KW-0812">Transmembrane</keyword>
<feature type="compositionally biased region" description="Polar residues" evidence="1">
    <location>
        <begin position="211"/>
        <end position="230"/>
    </location>
</feature>
<protein>
    <submittedName>
        <fullName evidence="3">Uncharacterized protein</fullName>
    </submittedName>
</protein>
<evidence type="ECO:0000256" key="2">
    <source>
        <dbReference type="SAM" id="Phobius"/>
    </source>
</evidence>
<evidence type="ECO:0000313" key="3">
    <source>
        <dbReference type="EMBL" id="RYP00037.1"/>
    </source>
</evidence>
<keyword evidence="2" id="KW-1133">Transmembrane helix</keyword>
<sequence length="230" mass="24733">MPFRDCLLGAGPLRNLQMQHQSGDPVSCGRCDGCKERQKLAERASTGADSEFRRGEWAKIPWWINGMLGCVFFFLVAVLGMCVLNLPTDWFLGASGSAEDVIPRTEMLMITAVLSSEVSLPDCAPIYSSESAEAPIVPVSDHDSTYPSGPADEVSKELEGFASSLWVEKLGSLAASEAKTTSEDKTTSEETSLEAEQSMSEAELTGESTRDTVSTSPTADSKSSETVMEK</sequence>
<dbReference type="OrthoDB" id="4711194at2759"/>
<keyword evidence="2" id="KW-0472">Membrane</keyword>
<proteinExistence type="predicted"/>
<evidence type="ECO:0000256" key="1">
    <source>
        <dbReference type="SAM" id="MobiDB-lite"/>
    </source>
</evidence>
<evidence type="ECO:0000313" key="4">
    <source>
        <dbReference type="Proteomes" id="UP000293360"/>
    </source>
</evidence>
<reference evidence="3 4" key="1">
    <citation type="submission" date="2018-06" db="EMBL/GenBank/DDBJ databases">
        <title>Complete Genomes of Monosporascus.</title>
        <authorList>
            <person name="Robinson A.J."/>
            <person name="Natvig D.O."/>
        </authorList>
    </citation>
    <scope>NUCLEOTIDE SEQUENCE [LARGE SCALE GENOMIC DNA]</scope>
    <source>
        <strain evidence="3 4">CBS 110550</strain>
    </source>
</reference>
<dbReference type="Proteomes" id="UP000293360">
    <property type="component" value="Unassembled WGS sequence"/>
</dbReference>
<gene>
    <name evidence="3" type="ORF">DL764_006637</name>
</gene>
<comment type="caution">
    <text evidence="3">The sequence shown here is derived from an EMBL/GenBank/DDBJ whole genome shotgun (WGS) entry which is preliminary data.</text>
</comment>
<name>A0A4Q4T490_9PEZI</name>
<feature type="region of interest" description="Disordered" evidence="1">
    <location>
        <begin position="175"/>
        <end position="230"/>
    </location>
</feature>
<organism evidence="3 4">
    <name type="scientific">Monosporascus ibericus</name>
    <dbReference type="NCBI Taxonomy" id="155417"/>
    <lineage>
        <taxon>Eukaryota</taxon>
        <taxon>Fungi</taxon>
        <taxon>Dikarya</taxon>
        <taxon>Ascomycota</taxon>
        <taxon>Pezizomycotina</taxon>
        <taxon>Sordariomycetes</taxon>
        <taxon>Xylariomycetidae</taxon>
        <taxon>Xylariales</taxon>
        <taxon>Xylariales incertae sedis</taxon>
        <taxon>Monosporascus</taxon>
    </lineage>
</organism>
<feature type="transmembrane region" description="Helical" evidence="2">
    <location>
        <begin position="62"/>
        <end position="86"/>
    </location>
</feature>
<dbReference type="EMBL" id="QJNU01000399">
    <property type="protein sequence ID" value="RYP00037.1"/>
    <property type="molecule type" value="Genomic_DNA"/>
</dbReference>
<accession>A0A4Q4T490</accession>
<keyword evidence="4" id="KW-1185">Reference proteome</keyword>
<dbReference type="AlphaFoldDB" id="A0A4Q4T490"/>